<dbReference type="AlphaFoldDB" id="A0A8D8BBX1"/>
<dbReference type="EMBL" id="HBUE01071763">
    <property type="protein sequence ID" value="CAG6472951.1"/>
    <property type="molecule type" value="Transcribed_RNA"/>
</dbReference>
<protein>
    <submittedName>
        <fullName evidence="1">(northern house mosquito) hypothetical protein</fullName>
    </submittedName>
</protein>
<organism evidence="1">
    <name type="scientific">Culex pipiens</name>
    <name type="common">House mosquito</name>
    <dbReference type="NCBI Taxonomy" id="7175"/>
    <lineage>
        <taxon>Eukaryota</taxon>
        <taxon>Metazoa</taxon>
        <taxon>Ecdysozoa</taxon>
        <taxon>Arthropoda</taxon>
        <taxon>Hexapoda</taxon>
        <taxon>Insecta</taxon>
        <taxon>Pterygota</taxon>
        <taxon>Neoptera</taxon>
        <taxon>Endopterygota</taxon>
        <taxon>Diptera</taxon>
        <taxon>Nematocera</taxon>
        <taxon>Culicoidea</taxon>
        <taxon>Culicidae</taxon>
        <taxon>Culicinae</taxon>
        <taxon>Culicini</taxon>
        <taxon>Culex</taxon>
        <taxon>Culex</taxon>
    </lineage>
</organism>
<accession>A0A8D8BBX1</accession>
<name>A0A8D8BBX1_CULPI</name>
<sequence>MPAPAAATDRIFERGRCCLPRGLPIIFLGFFDFESPIISCSSSSSSCKKGWQQQNNGRSFKTPNNKKTHTTIAWDILSPVVSRRGQHRNRTRNRPVRPFGPDPSTAECWKLWTWPSCLTSGVAGEHLADRFLFGRL</sequence>
<reference evidence="1" key="1">
    <citation type="submission" date="2021-05" db="EMBL/GenBank/DDBJ databases">
        <authorList>
            <person name="Alioto T."/>
            <person name="Alioto T."/>
            <person name="Gomez Garrido J."/>
        </authorList>
    </citation>
    <scope>NUCLEOTIDE SEQUENCE</scope>
</reference>
<evidence type="ECO:0000313" key="1">
    <source>
        <dbReference type="EMBL" id="CAG6472951.1"/>
    </source>
</evidence>
<proteinExistence type="predicted"/>